<proteinExistence type="predicted"/>
<comment type="caution">
    <text evidence="1">The sequence shown here is derived from an EMBL/GenBank/DDBJ whole genome shotgun (WGS) entry which is preliminary data.</text>
</comment>
<evidence type="ECO:0000313" key="2">
    <source>
        <dbReference type="Proteomes" id="UP001190700"/>
    </source>
</evidence>
<reference evidence="1 2" key="1">
    <citation type="journal article" date="2015" name="Genome Biol. Evol.">
        <title>Comparative Genomics of a Bacterivorous Green Alga Reveals Evolutionary Causalities and Consequences of Phago-Mixotrophic Mode of Nutrition.</title>
        <authorList>
            <person name="Burns J.A."/>
            <person name="Paasch A."/>
            <person name="Narechania A."/>
            <person name="Kim E."/>
        </authorList>
    </citation>
    <scope>NUCLEOTIDE SEQUENCE [LARGE SCALE GENOMIC DNA]</scope>
    <source>
        <strain evidence="1 2">PLY_AMNH</strain>
    </source>
</reference>
<gene>
    <name evidence="1" type="ORF">CYMTET_34154</name>
</gene>
<dbReference type="AlphaFoldDB" id="A0AAE0FBR4"/>
<dbReference type="EMBL" id="LGRX02021398">
    <property type="protein sequence ID" value="KAK3256725.1"/>
    <property type="molecule type" value="Genomic_DNA"/>
</dbReference>
<keyword evidence="2" id="KW-1185">Reference proteome</keyword>
<dbReference type="Proteomes" id="UP001190700">
    <property type="component" value="Unassembled WGS sequence"/>
</dbReference>
<accession>A0AAE0FBR4</accession>
<organism evidence="1 2">
    <name type="scientific">Cymbomonas tetramitiformis</name>
    <dbReference type="NCBI Taxonomy" id="36881"/>
    <lineage>
        <taxon>Eukaryota</taxon>
        <taxon>Viridiplantae</taxon>
        <taxon>Chlorophyta</taxon>
        <taxon>Pyramimonadophyceae</taxon>
        <taxon>Pyramimonadales</taxon>
        <taxon>Pyramimonadaceae</taxon>
        <taxon>Cymbomonas</taxon>
    </lineage>
</organism>
<sequence>MATEPWHIAGRLFKAADLYELQLAAEHIPEVENGLPGGLSRDFIGSGFRRGHELQKREKHYAAVLIPGGVLYAARISSYRMLPAREVRATSLVQQVMVEAKQVADEGPWHLSLGLQISEACREQKRLL</sequence>
<protein>
    <submittedName>
        <fullName evidence="1">Uncharacterized protein</fullName>
    </submittedName>
</protein>
<name>A0AAE0FBR4_9CHLO</name>
<evidence type="ECO:0000313" key="1">
    <source>
        <dbReference type="EMBL" id="KAK3256725.1"/>
    </source>
</evidence>